<evidence type="ECO:0000256" key="1">
    <source>
        <dbReference type="SAM" id="Phobius"/>
    </source>
</evidence>
<dbReference type="RefSeq" id="WP_313766597.1">
    <property type="nucleotide sequence ID" value="NZ_BAAAVH010000072.1"/>
</dbReference>
<comment type="caution">
    <text evidence="2">The sequence shown here is derived from an EMBL/GenBank/DDBJ whole genome shotgun (WGS) entry which is preliminary data.</text>
</comment>
<reference evidence="3" key="1">
    <citation type="journal article" date="2019" name="Int. J. Syst. Evol. Microbiol.">
        <title>The Global Catalogue of Microorganisms (GCM) 10K type strain sequencing project: providing services to taxonomists for standard genome sequencing and annotation.</title>
        <authorList>
            <consortium name="The Broad Institute Genomics Platform"/>
            <consortium name="The Broad Institute Genome Sequencing Center for Infectious Disease"/>
            <person name="Wu L."/>
            <person name="Ma J."/>
        </authorList>
    </citation>
    <scope>NUCLEOTIDE SEQUENCE [LARGE SCALE GENOMIC DNA]</scope>
    <source>
        <strain evidence="3">CGMCC 4.1469</strain>
    </source>
</reference>
<keyword evidence="1" id="KW-0812">Transmembrane</keyword>
<protein>
    <submittedName>
        <fullName evidence="2">DUF5134 domain-containing protein</fullName>
    </submittedName>
</protein>
<dbReference type="InterPro" id="IPR033458">
    <property type="entry name" value="DUF5134"/>
</dbReference>
<organism evidence="2 3">
    <name type="scientific">Kitasatospora aburaviensis</name>
    <dbReference type="NCBI Taxonomy" id="67265"/>
    <lineage>
        <taxon>Bacteria</taxon>
        <taxon>Bacillati</taxon>
        <taxon>Actinomycetota</taxon>
        <taxon>Actinomycetes</taxon>
        <taxon>Kitasatosporales</taxon>
        <taxon>Streptomycetaceae</taxon>
        <taxon>Kitasatospora</taxon>
    </lineage>
</organism>
<keyword evidence="1" id="KW-0472">Membrane</keyword>
<gene>
    <name evidence="2" type="ORF">ACFP0N_02320</name>
</gene>
<keyword evidence="1" id="KW-1133">Transmembrane helix</keyword>
<feature type="transmembrane region" description="Helical" evidence="1">
    <location>
        <begin position="100"/>
        <end position="119"/>
    </location>
</feature>
<sequence length="185" mass="18852">MHGPVLVNWLLAVLTAAAGGYCLSRLRRAPGIAGTGTHRRHSHESDAAEALMGLGMAAMAVSGDAVPAVVWAWVFGVPAAVFLLAALLGPDRRAHRLHHAIGGLAMTYAALAMAAAPAAGHHHAGAGGTPLLTGVLLLYFGGYSLWAGTRLLGTTTGRLAAATAGLPRACRLSMGIGMFAMLLTM</sequence>
<feature type="transmembrane region" description="Helical" evidence="1">
    <location>
        <begin position="131"/>
        <end position="153"/>
    </location>
</feature>
<name>A0ABW1EP78_9ACTN</name>
<dbReference type="EMBL" id="JBHSOD010000001">
    <property type="protein sequence ID" value="MFC5883817.1"/>
    <property type="molecule type" value="Genomic_DNA"/>
</dbReference>
<keyword evidence="3" id="KW-1185">Reference proteome</keyword>
<dbReference type="Pfam" id="PF17197">
    <property type="entry name" value="DUF5134"/>
    <property type="match status" value="1"/>
</dbReference>
<evidence type="ECO:0000313" key="2">
    <source>
        <dbReference type="EMBL" id="MFC5883817.1"/>
    </source>
</evidence>
<feature type="transmembrane region" description="Helical" evidence="1">
    <location>
        <begin position="69"/>
        <end position="88"/>
    </location>
</feature>
<accession>A0ABW1EP78</accession>
<proteinExistence type="predicted"/>
<feature type="transmembrane region" description="Helical" evidence="1">
    <location>
        <begin position="6"/>
        <end position="26"/>
    </location>
</feature>
<evidence type="ECO:0000313" key="3">
    <source>
        <dbReference type="Proteomes" id="UP001596067"/>
    </source>
</evidence>
<dbReference type="Proteomes" id="UP001596067">
    <property type="component" value="Unassembled WGS sequence"/>
</dbReference>